<keyword evidence="1" id="KW-1133">Transmembrane helix</keyword>
<organism evidence="2 3">
    <name type="scientific">Prevotella herbatica</name>
    <dbReference type="NCBI Taxonomy" id="2801997"/>
    <lineage>
        <taxon>Bacteria</taxon>
        <taxon>Pseudomonadati</taxon>
        <taxon>Bacteroidota</taxon>
        <taxon>Bacteroidia</taxon>
        <taxon>Bacteroidales</taxon>
        <taxon>Prevotellaceae</taxon>
        <taxon>Prevotella</taxon>
    </lineage>
</organism>
<dbReference type="EMBL" id="AP024484">
    <property type="protein sequence ID" value="BCS85923.1"/>
    <property type="molecule type" value="Genomic_DNA"/>
</dbReference>
<evidence type="ECO:0008006" key="4">
    <source>
        <dbReference type="Google" id="ProtNLM"/>
    </source>
</evidence>
<sequence>MDMIDNNIDDELLAKFFENNRIDDIPDDGFSNRVMHHLPKHNEWINTLWTAACAIAIVIYFIIRNGFNVIKLAIFNIFGDVSGAAVSFKWGDLTPILIYIGIVTVTLVAAYNVIMRERHVV</sequence>
<gene>
    <name evidence="2" type="ORF">prwr041_18160</name>
</gene>
<reference evidence="2 3" key="1">
    <citation type="journal article" date="2022" name="Int. J. Syst. Evol. Microbiol.">
        <title>Prevotella herbatica sp. nov., a plant polysaccharide-decomposing anaerobic bacterium isolated from a methanogenic reactor.</title>
        <authorList>
            <person name="Uek A."/>
            <person name="Tonouchi A."/>
            <person name="Kaku N."/>
            <person name="Ueki K."/>
        </authorList>
    </citation>
    <scope>NUCLEOTIDE SEQUENCE [LARGE SCALE GENOMIC DNA]</scope>
    <source>
        <strain evidence="2 3">WR041</strain>
    </source>
</reference>
<evidence type="ECO:0000256" key="1">
    <source>
        <dbReference type="SAM" id="Phobius"/>
    </source>
</evidence>
<accession>A0ABM7NZI1</accession>
<name>A0ABM7NZI1_9BACT</name>
<dbReference type="Proteomes" id="UP001319045">
    <property type="component" value="Chromosome"/>
</dbReference>
<proteinExistence type="predicted"/>
<evidence type="ECO:0000313" key="3">
    <source>
        <dbReference type="Proteomes" id="UP001319045"/>
    </source>
</evidence>
<evidence type="ECO:0000313" key="2">
    <source>
        <dbReference type="EMBL" id="BCS85923.1"/>
    </source>
</evidence>
<keyword evidence="1" id="KW-0472">Membrane</keyword>
<feature type="transmembrane region" description="Helical" evidence="1">
    <location>
        <begin position="96"/>
        <end position="114"/>
    </location>
</feature>
<keyword evidence="3" id="KW-1185">Reference proteome</keyword>
<dbReference type="Pfam" id="PF16479">
    <property type="entry name" value="DUF5056"/>
    <property type="match status" value="1"/>
</dbReference>
<dbReference type="InterPro" id="IPR032129">
    <property type="entry name" value="DUF5056"/>
</dbReference>
<protein>
    <recommendedName>
        <fullName evidence="4">DUF5056 domain-containing protein</fullName>
    </recommendedName>
</protein>
<keyword evidence="1" id="KW-0812">Transmembrane</keyword>
<feature type="transmembrane region" description="Helical" evidence="1">
    <location>
        <begin position="44"/>
        <end position="63"/>
    </location>
</feature>